<organism evidence="4 5">
    <name type="scientific">Rhizophlyctis rosea</name>
    <dbReference type="NCBI Taxonomy" id="64517"/>
    <lineage>
        <taxon>Eukaryota</taxon>
        <taxon>Fungi</taxon>
        <taxon>Fungi incertae sedis</taxon>
        <taxon>Chytridiomycota</taxon>
        <taxon>Chytridiomycota incertae sedis</taxon>
        <taxon>Chytridiomycetes</taxon>
        <taxon>Rhizophlyctidales</taxon>
        <taxon>Rhizophlyctidaceae</taxon>
        <taxon>Rhizophlyctis</taxon>
    </lineage>
</organism>
<dbReference type="Proteomes" id="UP001212841">
    <property type="component" value="Unassembled WGS sequence"/>
</dbReference>
<dbReference type="SUPFAM" id="SSF57180">
    <property type="entry name" value="Cellulose-binding domain"/>
    <property type="match status" value="1"/>
</dbReference>
<dbReference type="SMART" id="SM00236">
    <property type="entry name" value="fCBD"/>
    <property type="match status" value="1"/>
</dbReference>
<comment type="caution">
    <text evidence="4">The sequence shown here is derived from an EMBL/GenBank/DDBJ whole genome shotgun (WGS) entry which is preliminary data.</text>
</comment>
<accession>A0AAD5X2G6</accession>
<proteinExistence type="predicted"/>
<keyword evidence="1" id="KW-0732">Signal</keyword>
<evidence type="ECO:0000256" key="1">
    <source>
        <dbReference type="ARBA" id="ARBA00022729"/>
    </source>
</evidence>
<dbReference type="InterPro" id="IPR000254">
    <property type="entry name" value="CBD"/>
</dbReference>
<dbReference type="InterPro" id="IPR036426">
    <property type="entry name" value="Bulb-type_lectin_dom_sf"/>
</dbReference>
<dbReference type="GO" id="GO:0030248">
    <property type="term" value="F:cellulose binding"/>
    <property type="evidence" value="ECO:0007669"/>
    <property type="project" value="InterPro"/>
</dbReference>
<evidence type="ECO:0000259" key="3">
    <source>
        <dbReference type="PROSITE" id="PS51164"/>
    </source>
</evidence>
<evidence type="ECO:0000313" key="4">
    <source>
        <dbReference type="EMBL" id="KAJ3048419.1"/>
    </source>
</evidence>
<feature type="domain" description="CBM1" evidence="3">
    <location>
        <begin position="247"/>
        <end position="283"/>
    </location>
</feature>
<dbReference type="PROSITE" id="PS00562">
    <property type="entry name" value="CBM1_1"/>
    <property type="match status" value="1"/>
</dbReference>
<dbReference type="Pfam" id="PF00734">
    <property type="entry name" value="CBM_1"/>
    <property type="match status" value="1"/>
</dbReference>
<dbReference type="AlphaFoldDB" id="A0AAD5X2G6"/>
<evidence type="ECO:0000313" key="5">
    <source>
        <dbReference type="Proteomes" id="UP001212841"/>
    </source>
</evidence>
<dbReference type="PROSITE" id="PS51164">
    <property type="entry name" value="CBM1_2"/>
    <property type="match status" value="1"/>
</dbReference>
<name>A0AAD5X2G6_9FUNG</name>
<reference evidence="4" key="1">
    <citation type="submission" date="2020-05" db="EMBL/GenBank/DDBJ databases">
        <title>Phylogenomic resolution of chytrid fungi.</title>
        <authorList>
            <person name="Stajich J.E."/>
            <person name="Amses K."/>
            <person name="Simmons R."/>
            <person name="Seto K."/>
            <person name="Myers J."/>
            <person name="Bonds A."/>
            <person name="Quandt C.A."/>
            <person name="Barry K."/>
            <person name="Liu P."/>
            <person name="Grigoriev I."/>
            <person name="Longcore J.E."/>
            <person name="James T.Y."/>
        </authorList>
    </citation>
    <scope>NUCLEOTIDE SEQUENCE</scope>
    <source>
        <strain evidence="4">JEL0318</strain>
    </source>
</reference>
<feature type="region of interest" description="Disordered" evidence="2">
    <location>
        <begin position="219"/>
        <end position="240"/>
    </location>
</feature>
<dbReference type="SUPFAM" id="SSF51110">
    <property type="entry name" value="alpha-D-mannose-specific plant lectins"/>
    <property type="match status" value="1"/>
</dbReference>
<dbReference type="GO" id="GO:0005576">
    <property type="term" value="C:extracellular region"/>
    <property type="evidence" value="ECO:0007669"/>
    <property type="project" value="InterPro"/>
</dbReference>
<dbReference type="Gene3D" id="2.90.10.30">
    <property type="match status" value="1"/>
</dbReference>
<evidence type="ECO:0000256" key="2">
    <source>
        <dbReference type="SAM" id="MobiDB-lite"/>
    </source>
</evidence>
<dbReference type="EMBL" id="JADGJD010000794">
    <property type="protein sequence ID" value="KAJ3048419.1"/>
    <property type="molecule type" value="Genomic_DNA"/>
</dbReference>
<dbReference type="InterPro" id="IPR035971">
    <property type="entry name" value="CBD_sf"/>
</dbReference>
<keyword evidence="5" id="KW-1185">Reference proteome</keyword>
<protein>
    <recommendedName>
        <fullName evidence="3">CBM1 domain-containing protein</fullName>
    </recommendedName>
</protein>
<sequence>MTHMTSVPNAYPYLAYIMDMTDDNMLHSTADDAGDDDFMCPAHLMIQKDGNLVVFDKYDPAGTVWWASNTMQTEIHPPHVLYFRENGDLELVNGNQDLLWEVRNPLPHVEGTIYKAFVRCDDGAFVLQVDGGSNEIYWTSKDEPWVAPENSHPAEHTMVHTMPDGSTMTGSMHPTGSMTMTMTTTHQMTTTCGSGRTVTVPGSTRFVTITGTARTVTVTGGRTSTTTTTTRPTTTTTRTTTTTQAPNCAARYGQCGGQGWAGATCCQSGSTCRVSNQYYSQCL</sequence>
<dbReference type="GO" id="GO:0005975">
    <property type="term" value="P:carbohydrate metabolic process"/>
    <property type="evidence" value="ECO:0007669"/>
    <property type="project" value="InterPro"/>
</dbReference>
<gene>
    <name evidence="4" type="ORF">HK097_010545</name>
</gene>